<dbReference type="GO" id="GO:0006096">
    <property type="term" value="P:glycolytic process"/>
    <property type="evidence" value="ECO:0007669"/>
    <property type="project" value="UniProtKB-UniRule"/>
</dbReference>
<dbReference type="FunFam" id="3.40.1450.10:FF:000002">
    <property type="entry name" value="2,3-bisphosphoglycerate-independent phosphoglycerate mutase"/>
    <property type="match status" value="1"/>
</dbReference>
<dbReference type="CDD" id="cd16010">
    <property type="entry name" value="iPGM"/>
    <property type="match status" value="1"/>
</dbReference>
<feature type="binding site" evidence="12">
    <location>
        <begin position="259"/>
        <end position="262"/>
    </location>
    <ligand>
        <name>substrate</name>
    </ligand>
</feature>
<dbReference type="SUPFAM" id="SSF53649">
    <property type="entry name" value="Alkaline phosphatase-like"/>
    <property type="match status" value="1"/>
</dbReference>
<keyword evidence="8 13" id="KW-0464">Manganese</keyword>
<feature type="binding site" evidence="13">
    <location>
        <position position="403"/>
    </location>
    <ligand>
        <name>Mn(2+)</name>
        <dbReference type="ChEBI" id="CHEBI:29035"/>
        <label>1</label>
    </ligand>
</feature>
<feature type="binding site" evidence="13">
    <location>
        <position position="2"/>
    </location>
    <ligand>
        <name>Mn(2+)</name>
        <dbReference type="ChEBI" id="CHEBI:29035"/>
        <label>2</label>
    </ligand>
</feature>
<dbReference type="InterPro" id="IPR036646">
    <property type="entry name" value="PGAM_B_sf"/>
</dbReference>
<dbReference type="Pfam" id="PF06415">
    <property type="entry name" value="iPGM_N"/>
    <property type="match status" value="1"/>
</dbReference>
<keyword evidence="7" id="KW-0324">Glycolysis</keyword>
<evidence type="ECO:0000256" key="13">
    <source>
        <dbReference type="PIRSR" id="PIRSR001492-3"/>
    </source>
</evidence>
<evidence type="ECO:0000256" key="11">
    <source>
        <dbReference type="PIRSR" id="PIRSR001492-1"/>
    </source>
</evidence>
<evidence type="ECO:0000256" key="7">
    <source>
        <dbReference type="ARBA" id="ARBA00023152"/>
    </source>
</evidence>
<dbReference type="InterPro" id="IPR006124">
    <property type="entry name" value="Metalloenzyme"/>
</dbReference>
<dbReference type="GO" id="GO:0004619">
    <property type="term" value="F:phosphoglycerate mutase activity"/>
    <property type="evidence" value="ECO:0007669"/>
    <property type="project" value="UniProtKB-UniRule"/>
</dbReference>
<keyword evidence="9" id="KW-0413">Isomerase</keyword>
<evidence type="ECO:0000256" key="6">
    <source>
        <dbReference type="ARBA" id="ARBA00022723"/>
    </source>
</evidence>
<feature type="binding site" evidence="12">
    <location>
        <position position="180"/>
    </location>
    <ligand>
        <name>substrate</name>
    </ligand>
</feature>
<organism evidence="16 17">
    <name type="scientific">Candidatus Entotheonella gemina</name>
    <dbReference type="NCBI Taxonomy" id="1429439"/>
    <lineage>
        <taxon>Bacteria</taxon>
        <taxon>Pseudomonadati</taxon>
        <taxon>Nitrospinota/Tectimicrobiota group</taxon>
        <taxon>Candidatus Tectimicrobiota</taxon>
        <taxon>Candidatus Entotheonellia</taxon>
        <taxon>Candidatus Entotheonellales</taxon>
        <taxon>Candidatus Entotheonellaceae</taxon>
        <taxon>Candidatus Entotheonella</taxon>
    </lineage>
</organism>
<comment type="cofactor">
    <cofactor evidence="2">
        <name>Mn(2+)</name>
        <dbReference type="ChEBI" id="CHEBI:29035"/>
    </cofactor>
</comment>
<feature type="binding site" evidence="12">
    <location>
        <position position="187"/>
    </location>
    <ligand>
        <name>substrate</name>
    </ligand>
</feature>
<dbReference type="PATRIC" id="fig|1429439.4.peg.1593"/>
<evidence type="ECO:0000313" key="17">
    <source>
        <dbReference type="Proteomes" id="UP000019140"/>
    </source>
</evidence>
<feature type="domain" description="Metalloenzyme" evidence="14">
    <location>
        <begin position="1"/>
        <end position="517"/>
    </location>
</feature>
<dbReference type="SUPFAM" id="SSF64158">
    <property type="entry name" value="2,3-Bisphosphoglycerate-independent phosphoglycerate mutase, substrate-binding domain"/>
    <property type="match status" value="1"/>
</dbReference>
<dbReference type="PANTHER" id="PTHR31637">
    <property type="entry name" value="2,3-BISPHOSPHOGLYCERATE-INDEPENDENT PHOSPHOGLYCERATE MUTASE"/>
    <property type="match status" value="1"/>
</dbReference>
<dbReference type="AlphaFoldDB" id="W4MC46"/>
<dbReference type="UniPathway" id="UPA00109">
    <property type="reaction ID" value="UER00186"/>
</dbReference>
<name>W4MC46_9BACT</name>
<keyword evidence="6 13" id="KW-0479">Metal-binding</keyword>
<feature type="binding site" evidence="12">
    <location>
        <begin position="144"/>
        <end position="145"/>
    </location>
    <ligand>
        <name>substrate</name>
    </ligand>
</feature>
<dbReference type="GO" id="GO:0005737">
    <property type="term" value="C:cytoplasm"/>
    <property type="evidence" value="ECO:0007669"/>
    <property type="project" value="InterPro"/>
</dbReference>
<gene>
    <name evidence="16" type="ORF">ETSY2_09300</name>
</gene>
<dbReference type="InterPro" id="IPR017850">
    <property type="entry name" value="Alkaline_phosphatase_core_sf"/>
</dbReference>
<evidence type="ECO:0000256" key="10">
    <source>
        <dbReference type="NCBIfam" id="TIGR01307"/>
    </source>
</evidence>
<evidence type="ECO:0000256" key="1">
    <source>
        <dbReference type="ARBA" id="ARBA00000370"/>
    </source>
</evidence>
<dbReference type="HOGENOM" id="CLU_026099_3_1_7"/>
<comment type="caution">
    <text evidence="16">The sequence shown here is derived from an EMBL/GenBank/DDBJ whole genome shotgun (WGS) entry which is preliminary data.</text>
</comment>
<comment type="pathway">
    <text evidence="4">Carbohydrate degradation; glycolysis; pyruvate from D-glyceraldehyde 3-phosphate: step 3/5.</text>
</comment>
<proteinExistence type="inferred from homology"/>
<dbReference type="GO" id="GO:0006007">
    <property type="term" value="P:glucose catabolic process"/>
    <property type="evidence" value="ECO:0007669"/>
    <property type="project" value="InterPro"/>
</dbReference>
<evidence type="ECO:0000256" key="2">
    <source>
        <dbReference type="ARBA" id="ARBA00001936"/>
    </source>
</evidence>
<feature type="binding site" evidence="13">
    <location>
        <position position="444"/>
    </location>
    <ligand>
        <name>Mn(2+)</name>
        <dbReference type="ChEBI" id="CHEBI:29035"/>
        <label>2</label>
    </ligand>
</feature>
<evidence type="ECO:0000256" key="4">
    <source>
        <dbReference type="ARBA" id="ARBA00004798"/>
    </source>
</evidence>
<comment type="function">
    <text evidence="3">Catalyzes the interconversion of 2-phosphoglycerate and 3-phosphoglycerate.</text>
</comment>
<feature type="binding site" evidence="13">
    <location>
        <position position="475"/>
    </location>
    <ligand>
        <name>Mn(2+)</name>
        <dbReference type="ChEBI" id="CHEBI:29035"/>
        <label>1</label>
    </ligand>
</feature>
<evidence type="ECO:0000256" key="3">
    <source>
        <dbReference type="ARBA" id="ARBA00002315"/>
    </source>
</evidence>
<keyword evidence="17" id="KW-1185">Reference proteome</keyword>
<dbReference type="Pfam" id="PF01676">
    <property type="entry name" value="Metalloenzyme"/>
    <property type="match status" value="1"/>
</dbReference>
<feature type="binding site" evidence="13">
    <location>
        <position position="445"/>
    </location>
    <ligand>
        <name>Mn(2+)</name>
        <dbReference type="ChEBI" id="CHEBI:29035"/>
        <label>2</label>
    </ligand>
</feature>
<feature type="binding site" evidence="12">
    <location>
        <position position="114"/>
    </location>
    <ligand>
        <name>substrate</name>
    </ligand>
</feature>
<dbReference type="GO" id="GO:0030145">
    <property type="term" value="F:manganese ion binding"/>
    <property type="evidence" value="ECO:0007669"/>
    <property type="project" value="InterPro"/>
</dbReference>
<reference evidence="16 17" key="1">
    <citation type="journal article" date="2014" name="Nature">
        <title>An environmental bacterial taxon with a large and distinct metabolic repertoire.</title>
        <authorList>
            <person name="Wilson M.C."/>
            <person name="Mori T."/>
            <person name="Ruckert C."/>
            <person name="Uria A.R."/>
            <person name="Helf M.J."/>
            <person name="Takada K."/>
            <person name="Gernert C."/>
            <person name="Steffens U.A."/>
            <person name="Heycke N."/>
            <person name="Schmitt S."/>
            <person name="Rinke C."/>
            <person name="Helfrich E.J."/>
            <person name="Brachmann A.O."/>
            <person name="Gurgui C."/>
            <person name="Wakimoto T."/>
            <person name="Kracht M."/>
            <person name="Crusemann M."/>
            <person name="Hentschel U."/>
            <person name="Abe I."/>
            <person name="Matsunaga S."/>
            <person name="Kalinowski J."/>
            <person name="Takeyama H."/>
            <person name="Piel J."/>
        </authorList>
    </citation>
    <scope>NUCLEOTIDE SEQUENCE [LARGE SCALE GENOMIC DNA]</scope>
    <source>
        <strain evidence="17">TSY2</strain>
    </source>
</reference>
<evidence type="ECO:0000313" key="16">
    <source>
        <dbReference type="EMBL" id="ETX07768.1"/>
    </source>
</evidence>
<feature type="binding site" evidence="13">
    <location>
        <position position="407"/>
    </location>
    <ligand>
        <name>Mn(2+)</name>
        <dbReference type="ChEBI" id="CHEBI:29035"/>
        <label>1</label>
    </ligand>
</feature>
<evidence type="ECO:0000256" key="12">
    <source>
        <dbReference type="PIRSR" id="PIRSR001492-2"/>
    </source>
</evidence>
<evidence type="ECO:0000256" key="8">
    <source>
        <dbReference type="ARBA" id="ARBA00023211"/>
    </source>
</evidence>
<feature type="binding site" evidence="12">
    <location>
        <position position="334"/>
    </location>
    <ligand>
        <name>substrate</name>
    </ligand>
</feature>
<dbReference type="Gene3D" id="3.40.1450.10">
    <property type="entry name" value="BPG-independent phosphoglycerate mutase, domain B"/>
    <property type="match status" value="1"/>
</dbReference>
<dbReference type="NCBIfam" id="TIGR01307">
    <property type="entry name" value="pgm_bpd_ind"/>
    <property type="match status" value="1"/>
</dbReference>
<evidence type="ECO:0000259" key="14">
    <source>
        <dbReference type="Pfam" id="PF01676"/>
    </source>
</evidence>
<accession>W4MC46</accession>
<feature type="active site" description="Phosphoserine intermediate" evidence="11">
    <location>
        <position position="53"/>
    </location>
</feature>
<dbReference type="Gene3D" id="3.40.720.10">
    <property type="entry name" value="Alkaline Phosphatase, subunit A"/>
    <property type="match status" value="1"/>
</dbReference>
<comment type="similarity">
    <text evidence="5">Belongs to the BPG-independent phosphoglycerate mutase family.</text>
</comment>
<comment type="catalytic activity">
    <reaction evidence="1">
        <text>(2R)-2-phosphoglycerate = (2R)-3-phosphoglycerate</text>
        <dbReference type="Rhea" id="RHEA:15901"/>
        <dbReference type="ChEBI" id="CHEBI:58272"/>
        <dbReference type="ChEBI" id="CHEBI:58289"/>
        <dbReference type="EC" id="5.4.2.12"/>
    </reaction>
</comment>
<evidence type="ECO:0000256" key="5">
    <source>
        <dbReference type="ARBA" id="ARBA00008819"/>
    </source>
</evidence>
<dbReference type="Proteomes" id="UP000019140">
    <property type="component" value="Unassembled WGS sequence"/>
</dbReference>
<dbReference type="EC" id="5.4.2.12" evidence="10"/>
<dbReference type="PIRSF" id="PIRSF001492">
    <property type="entry name" value="IPGAM"/>
    <property type="match status" value="1"/>
</dbReference>
<evidence type="ECO:0000259" key="15">
    <source>
        <dbReference type="Pfam" id="PF06415"/>
    </source>
</evidence>
<feature type="binding site" evidence="13">
    <location>
        <position position="53"/>
    </location>
    <ligand>
        <name>Mn(2+)</name>
        <dbReference type="ChEBI" id="CHEBI:29035"/>
        <label>2</label>
    </ligand>
</feature>
<sequence>MDGVGEREEHYGNAVHLAWTPAMNWLKTHGLYTTLRAHGTAVGLPSDSDIGNSEVGHNALGAGRTFDQGAKLVNNAITSGRMFAGDTWREIVGQVRANDSTLHFLGLLSDGNVHSHEDHLYQMLAQAKQDGVRKVRIHVLFDGRDVGEKSAEIYVEHLEKVLTQLRSDSFDVQPASAGGRMRITMDRYEADWGMVERGWHLHVLGEGPRFPSLSAALQEFRKDSSLTDQYLPEFVIPDADGHPVGPIHDGDGVILFNFRGDRAMEISRAFCESDLPRIGRVRMPDVYFAGMMEYDGDLKIPNKYLVSPPQIDNTLSEYLIERKLRQYACSETQKFGHVTYFWNGNRTGYIDEAFEEYVQIPSDEGISFDQRPWMKASDITDATIQRMLSGSFDFGRINYANGDMVGHTGDLEASVIAVQTVDWMLRKLIHAAQQSNTILLITADHGNCDEMFDGKQDGWEQWESLSAKLSPKTAHTLSPVPLYLYDPAGHSRYQLRQEGTLTLANIANTALNLLGLESRELYQPSLITMV</sequence>
<dbReference type="InterPro" id="IPR005995">
    <property type="entry name" value="Pgm_bpd_ind"/>
</dbReference>
<feature type="domain" description="BPG-independent PGAM N-terminal" evidence="15">
    <location>
        <begin position="73"/>
        <end position="295"/>
    </location>
</feature>
<evidence type="ECO:0000256" key="9">
    <source>
        <dbReference type="ARBA" id="ARBA00023235"/>
    </source>
</evidence>
<dbReference type="PANTHER" id="PTHR31637:SF0">
    <property type="entry name" value="2,3-BISPHOSPHOGLYCERATE-INDEPENDENT PHOSPHOGLYCERATE MUTASE"/>
    <property type="match status" value="1"/>
</dbReference>
<dbReference type="InterPro" id="IPR011258">
    <property type="entry name" value="BPG-indep_PGM_N"/>
</dbReference>
<dbReference type="EMBL" id="AZHX01000378">
    <property type="protein sequence ID" value="ETX07768.1"/>
    <property type="molecule type" value="Genomic_DNA"/>
</dbReference>
<protein>
    <recommendedName>
        <fullName evidence="10">2,3-bisphosphoglycerate-independent phosphoglycerate mutase</fullName>
        <ecNumber evidence="10">5.4.2.12</ecNumber>
    </recommendedName>
</protein>